<dbReference type="AlphaFoldDB" id="L0HI75"/>
<protein>
    <submittedName>
        <fullName evidence="1">Uncharacterized protein</fullName>
    </submittedName>
</protein>
<proteinExistence type="predicted"/>
<reference evidence="2" key="1">
    <citation type="submission" date="2011-12" db="EMBL/GenBank/DDBJ databases">
        <title>Complete sequence of Methanoregula formicicum SMSP.</title>
        <authorList>
            <person name="Lucas S."/>
            <person name="Han J."/>
            <person name="Lapidus A."/>
            <person name="Cheng J.-F."/>
            <person name="Goodwin L."/>
            <person name="Pitluck S."/>
            <person name="Peters L."/>
            <person name="Ovchinnikova G."/>
            <person name="Teshima H."/>
            <person name="Detter J.C."/>
            <person name="Han C."/>
            <person name="Tapia R."/>
            <person name="Land M."/>
            <person name="Hauser L."/>
            <person name="Kyrpides N."/>
            <person name="Ivanova N."/>
            <person name="Pagani I."/>
            <person name="Imachi H."/>
            <person name="Tamaki H."/>
            <person name="Sekiguchi Y."/>
            <person name="Kamagata Y."/>
            <person name="Cadillo-Quiroz H."/>
            <person name="Zinder S."/>
            <person name="Liu W.-T."/>
            <person name="Woyke T."/>
        </authorList>
    </citation>
    <scope>NUCLEOTIDE SEQUENCE [LARGE SCALE GENOMIC DNA]</scope>
    <source>
        <strain evidence="2">DSM 22288 / NBRC 105244 / SMSP</strain>
    </source>
</reference>
<keyword evidence="2" id="KW-1185">Reference proteome</keyword>
<dbReference type="EMBL" id="CP003167">
    <property type="protein sequence ID" value="AGB03486.1"/>
    <property type="molecule type" value="Genomic_DNA"/>
</dbReference>
<dbReference type="HOGENOM" id="CLU_1665503_0_0_2"/>
<evidence type="ECO:0000313" key="2">
    <source>
        <dbReference type="Proteomes" id="UP000010824"/>
    </source>
</evidence>
<accession>L0HI75</accession>
<reference evidence="1 2" key="2">
    <citation type="journal article" date="2014" name="Genome Announc.">
        <title>Complete Genome Sequence of Methanoregula formicica SMSPT, a Mesophilic Hydrogenotrophic Methanogen Isolated from a Methanogenic Upflow Anaerobic Sludge Blanket Reactor.</title>
        <authorList>
            <person name="Yamamoto K."/>
            <person name="Tamaki H."/>
            <person name="Cadillo-Quiroz H."/>
            <person name="Imachi H."/>
            <person name="Kyrpides N."/>
            <person name="Woyke T."/>
            <person name="Goodwin L."/>
            <person name="Zinder S.H."/>
            <person name="Kamagata Y."/>
            <person name="Liu W.T."/>
        </authorList>
    </citation>
    <scope>NUCLEOTIDE SEQUENCE [LARGE SCALE GENOMIC DNA]</scope>
    <source>
        <strain evidence="2">DSM 22288 / NBRC 105244 / SMSP</strain>
    </source>
</reference>
<sequence length="158" mass="18166" precursor="true">MESPRIFMLSKKFRDFSFYSLILNYFTGSVVCHPLRLICHFLFHPGQDQLSFYHSYIAPHASVIPENSHSAFLWAFIGTSGSSDAENEKNPCFTQQFSSVFGNQWSCSASRIVKLYAQCQTILLPWPKQIARKTAEISRFPGFAEQLFCANLYLFEIK</sequence>
<dbReference type="Proteomes" id="UP000010824">
    <property type="component" value="Chromosome"/>
</dbReference>
<dbReference type="KEGG" id="mfo:Metfor_2492"/>
<gene>
    <name evidence="1" type="ordered locus">Metfor_2492</name>
</gene>
<organism evidence="1 2">
    <name type="scientific">Methanoregula formicica (strain DSM 22288 / NBRC 105244 / SMSP)</name>
    <dbReference type="NCBI Taxonomy" id="593750"/>
    <lineage>
        <taxon>Archaea</taxon>
        <taxon>Methanobacteriati</taxon>
        <taxon>Methanobacteriota</taxon>
        <taxon>Stenosarchaea group</taxon>
        <taxon>Methanomicrobia</taxon>
        <taxon>Methanomicrobiales</taxon>
        <taxon>Methanoregulaceae</taxon>
        <taxon>Methanoregula</taxon>
    </lineage>
</organism>
<name>L0HI75_METFS</name>
<dbReference type="InParanoid" id="L0HI75"/>
<evidence type="ECO:0000313" key="1">
    <source>
        <dbReference type="EMBL" id="AGB03486.1"/>
    </source>
</evidence>